<keyword evidence="1" id="KW-0732">Signal</keyword>
<gene>
    <name evidence="3" type="ORF">DB31_4157</name>
</gene>
<feature type="chain" id="PRO_5001799319" evidence="1">
    <location>
        <begin position="24"/>
        <end position="422"/>
    </location>
</feature>
<evidence type="ECO:0000313" key="3">
    <source>
        <dbReference type="EMBL" id="KFE62051.1"/>
    </source>
</evidence>
<dbReference type="OrthoDB" id="5506314at2"/>
<dbReference type="SUPFAM" id="SSF53300">
    <property type="entry name" value="vWA-like"/>
    <property type="match status" value="1"/>
</dbReference>
<dbReference type="SMART" id="SM00327">
    <property type="entry name" value="VWA"/>
    <property type="match status" value="1"/>
</dbReference>
<feature type="signal peptide" evidence="1">
    <location>
        <begin position="1"/>
        <end position="23"/>
    </location>
</feature>
<evidence type="ECO:0000313" key="4">
    <source>
        <dbReference type="Proteomes" id="UP000028725"/>
    </source>
</evidence>
<dbReference type="CDD" id="cd00198">
    <property type="entry name" value="vWFA"/>
    <property type="match status" value="1"/>
</dbReference>
<dbReference type="PATRIC" id="fig|394096.3.peg.7892"/>
<dbReference type="STRING" id="394096.DB31_4157"/>
<keyword evidence="4" id="KW-1185">Reference proteome</keyword>
<dbReference type="AlphaFoldDB" id="A0A085W2Y8"/>
<accession>A0A085W2Y8</accession>
<dbReference type="InterPro" id="IPR002035">
    <property type="entry name" value="VWF_A"/>
</dbReference>
<reference evidence="3 4" key="1">
    <citation type="submission" date="2014-04" db="EMBL/GenBank/DDBJ databases">
        <title>Genome assembly of Hyalangium minutum DSM 14724.</title>
        <authorList>
            <person name="Sharma G."/>
            <person name="Subramanian S."/>
        </authorList>
    </citation>
    <scope>NUCLEOTIDE SEQUENCE [LARGE SCALE GENOMIC DNA]</scope>
    <source>
        <strain evidence="3 4">DSM 14724</strain>
    </source>
</reference>
<protein>
    <submittedName>
        <fullName evidence="3">CglB</fullName>
    </submittedName>
</protein>
<dbReference type="PROSITE" id="PS51257">
    <property type="entry name" value="PROKAR_LIPOPROTEIN"/>
    <property type="match status" value="1"/>
</dbReference>
<dbReference type="PROSITE" id="PS50234">
    <property type="entry name" value="VWFA"/>
    <property type="match status" value="1"/>
</dbReference>
<dbReference type="InterPro" id="IPR036465">
    <property type="entry name" value="vWFA_dom_sf"/>
</dbReference>
<organism evidence="3 4">
    <name type="scientific">Hyalangium minutum</name>
    <dbReference type="NCBI Taxonomy" id="394096"/>
    <lineage>
        <taxon>Bacteria</taxon>
        <taxon>Pseudomonadati</taxon>
        <taxon>Myxococcota</taxon>
        <taxon>Myxococcia</taxon>
        <taxon>Myxococcales</taxon>
        <taxon>Cystobacterineae</taxon>
        <taxon>Archangiaceae</taxon>
        <taxon>Hyalangium</taxon>
    </lineage>
</organism>
<proteinExistence type="predicted"/>
<feature type="domain" description="VWFA" evidence="2">
    <location>
        <begin position="54"/>
        <end position="348"/>
    </location>
</feature>
<dbReference type="RefSeq" id="WP_044197722.1">
    <property type="nucleotide sequence ID" value="NZ_JMCB01000023.1"/>
</dbReference>
<dbReference type="EMBL" id="JMCB01000023">
    <property type="protein sequence ID" value="KFE62051.1"/>
    <property type="molecule type" value="Genomic_DNA"/>
</dbReference>
<evidence type="ECO:0000256" key="1">
    <source>
        <dbReference type="SAM" id="SignalP"/>
    </source>
</evidence>
<evidence type="ECO:0000259" key="2">
    <source>
        <dbReference type="PROSITE" id="PS50234"/>
    </source>
</evidence>
<name>A0A085W2Y8_9BACT</name>
<dbReference type="Gene3D" id="3.40.50.410">
    <property type="entry name" value="von Willebrand factor, type A domain"/>
    <property type="match status" value="1"/>
</dbReference>
<dbReference type="Proteomes" id="UP000028725">
    <property type="component" value="Unassembled WGS sequence"/>
</dbReference>
<sequence>MRAKLNILSALAVGIVGGVIASACQTYDFEPVEPLALAQTTVGDVIRAKALKPNLMVLLDTSGSMTLPVNQADPDCKVAGGTPPNDICGQPGGTNCDVNTCPTRWSELRGAMSTFLGNSGSIARMGLTTYPNSNGTTSTQCFASSAVRIAIPQVEDTDSAALQNAASQISSEILNKPINGQGGPSGGTPTSESLKFVSSLTELQGTDRDDFVLLLTDGLPNCNSANPNAGNPATCRCTQATCGTSPLGCLDKDASVQAVTNLRNPEKEKDIRTIVIGFGAETASGVGPETLNAMAEAGGFARNCVNDDNACGAGDTCDPVSKLCGRRFYQAANQQELANALAQIINRIGDTNPCLLALTAAQLPSDPSLIVVYVNDAPMESGPNTWELTSAGVEFKGDTCNRILGSTNTNPIKLEARAVQRK</sequence>
<comment type="caution">
    <text evidence="3">The sequence shown here is derived from an EMBL/GenBank/DDBJ whole genome shotgun (WGS) entry which is preliminary data.</text>
</comment>
<dbReference type="NCBIfam" id="NF033757">
    <property type="entry name" value="gliding_CglB"/>
    <property type="match status" value="1"/>
</dbReference>